<feature type="signal peptide" evidence="2">
    <location>
        <begin position="1"/>
        <end position="43"/>
    </location>
</feature>
<evidence type="ECO:0000313" key="3">
    <source>
        <dbReference type="EMBL" id="PKV76057.1"/>
    </source>
</evidence>
<protein>
    <recommendedName>
        <fullName evidence="5">Outer membrane beta-barrel porin/alpha-amylase</fullName>
    </recommendedName>
</protein>
<organism evidence="3 4">
    <name type="scientific">Pontibacter ramchanderi</name>
    <dbReference type="NCBI Taxonomy" id="1179743"/>
    <lineage>
        <taxon>Bacteria</taxon>
        <taxon>Pseudomonadati</taxon>
        <taxon>Bacteroidota</taxon>
        <taxon>Cytophagia</taxon>
        <taxon>Cytophagales</taxon>
        <taxon>Hymenobacteraceae</taxon>
        <taxon>Pontibacter</taxon>
    </lineage>
</organism>
<dbReference type="Proteomes" id="UP000233782">
    <property type="component" value="Unassembled WGS sequence"/>
</dbReference>
<keyword evidence="4" id="KW-1185">Reference proteome</keyword>
<dbReference type="EMBL" id="PJMU01000001">
    <property type="protein sequence ID" value="PKV76057.1"/>
    <property type="molecule type" value="Genomic_DNA"/>
</dbReference>
<evidence type="ECO:0008006" key="5">
    <source>
        <dbReference type="Google" id="ProtNLM"/>
    </source>
</evidence>
<evidence type="ECO:0000313" key="4">
    <source>
        <dbReference type="Proteomes" id="UP000233782"/>
    </source>
</evidence>
<feature type="region of interest" description="Disordered" evidence="1">
    <location>
        <begin position="216"/>
        <end position="269"/>
    </location>
</feature>
<accession>A0A2N3V365</accession>
<evidence type="ECO:0000256" key="2">
    <source>
        <dbReference type="SAM" id="SignalP"/>
    </source>
</evidence>
<keyword evidence="2" id="KW-0732">Signal</keyword>
<reference evidence="3 4" key="1">
    <citation type="submission" date="2017-12" db="EMBL/GenBank/DDBJ databases">
        <title>Genomic Encyclopedia of Type Strains, Phase III (KMG-III): the genomes of soil and plant-associated and newly described type strains.</title>
        <authorList>
            <person name="Whitman W."/>
        </authorList>
    </citation>
    <scope>NUCLEOTIDE SEQUENCE [LARGE SCALE GENOMIC DNA]</scope>
    <source>
        <strain evidence="3 4">LP43</strain>
    </source>
</reference>
<name>A0A2N3V365_9BACT</name>
<gene>
    <name evidence="3" type="ORF">BD749_1007</name>
</gene>
<comment type="caution">
    <text evidence="3">The sequence shown here is derived from an EMBL/GenBank/DDBJ whole genome shotgun (WGS) entry which is preliminary data.</text>
</comment>
<sequence length="327" mass="36101">MPGSPCSDTDCLRLLRMNNMKTLWTRLGLTLLLLVLAAPWVQAATSAASDTTKAGWWVIGMEASNNSSFYGRNTATRYPFISPSVTYVHRTGLWASVSAYQLFNTEDFIDQTDLTVGYSFKIRKRLEVDLAYTHFTFGEHTPLVNASTTDALLAKTAYDWKYLYTALTGSYIIGSDNDVFAVLENSRYIPLNPIWKGDIPIGLDPKVSITAGTQHFSETHTTTTTRKKAGSGGTSGGGPLGDILDPLKPGGGGNSTSPDEEETTTTTTTTNVSRFRVLNYELKVPLVVYYGSFEFEPSWRYAIPVNKLEGDESRAQSFYTLSVKYTF</sequence>
<evidence type="ECO:0000256" key="1">
    <source>
        <dbReference type="SAM" id="MobiDB-lite"/>
    </source>
</evidence>
<proteinExistence type="predicted"/>
<dbReference type="AlphaFoldDB" id="A0A2N3V365"/>
<feature type="compositionally biased region" description="Gly residues" evidence="1">
    <location>
        <begin position="230"/>
        <end position="240"/>
    </location>
</feature>
<feature type="chain" id="PRO_5014632737" description="Outer membrane beta-barrel porin/alpha-amylase" evidence="2">
    <location>
        <begin position="44"/>
        <end position="327"/>
    </location>
</feature>